<keyword evidence="1" id="KW-1133">Transmembrane helix</keyword>
<dbReference type="RefSeq" id="WP_183538418.1">
    <property type="nucleotide sequence ID" value="NZ_DASWOY010000013.1"/>
</dbReference>
<dbReference type="Pfam" id="PF04977">
    <property type="entry name" value="DivIC"/>
    <property type="match status" value="1"/>
</dbReference>
<keyword evidence="2" id="KW-0131">Cell cycle</keyword>
<dbReference type="GO" id="GO:0051301">
    <property type="term" value="P:cell division"/>
    <property type="evidence" value="ECO:0007669"/>
    <property type="project" value="UniProtKB-KW"/>
</dbReference>
<organism evidence="2 3">
    <name type="scientific">Lactovum miscens</name>
    <dbReference type="NCBI Taxonomy" id="190387"/>
    <lineage>
        <taxon>Bacteria</taxon>
        <taxon>Bacillati</taxon>
        <taxon>Bacillota</taxon>
        <taxon>Bacilli</taxon>
        <taxon>Lactobacillales</taxon>
        <taxon>Streptococcaceae</taxon>
        <taxon>Lactovum</taxon>
    </lineage>
</organism>
<keyword evidence="3" id="KW-1185">Reference proteome</keyword>
<accession>A0A841C6V9</accession>
<evidence type="ECO:0000256" key="1">
    <source>
        <dbReference type="SAM" id="Phobius"/>
    </source>
</evidence>
<evidence type="ECO:0000313" key="2">
    <source>
        <dbReference type="EMBL" id="MBB5887332.1"/>
    </source>
</evidence>
<sequence length="134" mass="15150">MDQQTNNKPRVVRLNNEYTNQQMAKHRQTSSGPKRKFLGLILITVVIVLAIPTYGLVKSFQSLQSARTTETRTISQSKDIKYMASSQAELIKNMQNSVYLQKYARARYQFVKPGEKIFTTPSSSSSVATQNEGN</sequence>
<feature type="transmembrane region" description="Helical" evidence="1">
    <location>
        <begin position="37"/>
        <end position="57"/>
    </location>
</feature>
<reference evidence="2 3" key="1">
    <citation type="submission" date="2020-08" db="EMBL/GenBank/DDBJ databases">
        <title>Genomic Encyclopedia of Type Strains, Phase IV (KMG-IV): sequencing the most valuable type-strain genomes for metagenomic binning, comparative biology and taxonomic classification.</title>
        <authorList>
            <person name="Goeker M."/>
        </authorList>
    </citation>
    <scope>NUCLEOTIDE SEQUENCE [LARGE SCALE GENOMIC DNA]</scope>
    <source>
        <strain evidence="2 3">DSM 14925</strain>
    </source>
</reference>
<proteinExistence type="predicted"/>
<dbReference type="InterPro" id="IPR007060">
    <property type="entry name" value="FtsL/DivIC"/>
</dbReference>
<dbReference type="EMBL" id="JACHHV010000002">
    <property type="protein sequence ID" value="MBB5887332.1"/>
    <property type="molecule type" value="Genomic_DNA"/>
</dbReference>
<dbReference type="Proteomes" id="UP000562464">
    <property type="component" value="Unassembled WGS sequence"/>
</dbReference>
<keyword evidence="1" id="KW-0812">Transmembrane</keyword>
<name>A0A841C6V9_9LACT</name>
<protein>
    <submittedName>
        <fullName evidence="2">Cell division protein DivIC</fullName>
    </submittedName>
</protein>
<dbReference type="InterPro" id="IPR039076">
    <property type="entry name" value="DivIC"/>
</dbReference>
<dbReference type="PANTHER" id="PTHR40027:SF1">
    <property type="entry name" value="CELL DIVISION PROTEIN DIVIC"/>
    <property type="match status" value="1"/>
</dbReference>
<comment type="caution">
    <text evidence="2">The sequence shown here is derived from an EMBL/GenBank/DDBJ whole genome shotgun (WGS) entry which is preliminary data.</text>
</comment>
<gene>
    <name evidence="2" type="ORF">HNQ37_000202</name>
</gene>
<keyword evidence="1" id="KW-0472">Membrane</keyword>
<evidence type="ECO:0000313" key="3">
    <source>
        <dbReference type="Proteomes" id="UP000562464"/>
    </source>
</evidence>
<dbReference type="AlphaFoldDB" id="A0A841C6V9"/>
<keyword evidence="2" id="KW-0132">Cell division</keyword>
<dbReference type="PANTHER" id="PTHR40027">
    <property type="entry name" value="CELL DIVISION PROTEIN DIVIC"/>
    <property type="match status" value="1"/>
</dbReference>